<proteinExistence type="predicted"/>
<accession>A0A0G4F6A9</accession>
<dbReference type="EMBL" id="CDMZ01000135">
    <property type="protein sequence ID" value="CEM07646.1"/>
    <property type="molecule type" value="Genomic_DNA"/>
</dbReference>
<name>A0A0G4F6A9_9ALVE</name>
<dbReference type="AlphaFoldDB" id="A0A0G4F6A9"/>
<gene>
    <name evidence="1" type="ORF">Cvel_15279</name>
</gene>
<reference evidence="1" key="1">
    <citation type="submission" date="2014-11" db="EMBL/GenBank/DDBJ databases">
        <authorList>
            <person name="Otto D Thomas"/>
            <person name="Naeem Raeece"/>
        </authorList>
    </citation>
    <scope>NUCLEOTIDE SEQUENCE</scope>
</reference>
<evidence type="ECO:0000313" key="1">
    <source>
        <dbReference type="EMBL" id="CEM07646.1"/>
    </source>
</evidence>
<protein>
    <submittedName>
        <fullName evidence="1">Uncharacterized protein</fullName>
    </submittedName>
</protein>
<sequence>MNSLTVRGHKVTSAVGDGGRVAVKAFEDTLEAMPWAHSLNRKGDEWRDKWESVSLALKRSVQTLPNMRDKTLRELLNEIFQKLKSGDLTGSLVREYARPLFNRLTTVGGSLDGEVTALVEAESDDVEDTEVDSASIESMETRMTAVSSAALSADETFSCLQEMKVFGKVRATLEEKLADLREALDEQMRLFVNDQWDRFMDYSATSLMNKFKEKAGEQLFSMVQKGMGTG</sequence>
<organism evidence="1">
    <name type="scientific">Chromera velia CCMP2878</name>
    <dbReference type="NCBI Taxonomy" id="1169474"/>
    <lineage>
        <taxon>Eukaryota</taxon>
        <taxon>Sar</taxon>
        <taxon>Alveolata</taxon>
        <taxon>Colpodellida</taxon>
        <taxon>Chromeraceae</taxon>
        <taxon>Chromera</taxon>
    </lineage>
</organism>
<dbReference type="VEuPathDB" id="CryptoDB:Cvel_15279"/>